<dbReference type="Gene3D" id="1.10.10.60">
    <property type="entry name" value="Homeodomain-like"/>
    <property type="match status" value="2"/>
</dbReference>
<dbReference type="PANTHER" id="PTHR42713:SF3">
    <property type="entry name" value="TRANSCRIPTIONAL REGULATORY PROTEIN HPTR"/>
    <property type="match status" value="1"/>
</dbReference>
<dbReference type="SUPFAM" id="SSF52172">
    <property type="entry name" value="CheY-like"/>
    <property type="match status" value="1"/>
</dbReference>
<feature type="domain" description="Response regulatory" evidence="10">
    <location>
        <begin position="3"/>
        <end position="120"/>
    </location>
</feature>
<evidence type="ECO:0000256" key="5">
    <source>
        <dbReference type="ARBA" id="ARBA00023015"/>
    </source>
</evidence>
<dbReference type="InterPro" id="IPR051552">
    <property type="entry name" value="HptR"/>
</dbReference>
<dbReference type="SMART" id="SM00342">
    <property type="entry name" value="HTH_ARAC"/>
    <property type="match status" value="1"/>
</dbReference>
<evidence type="ECO:0000256" key="8">
    <source>
        <dbReference type="PROSITE-ProRule" id="PRU00169"/>
    </source>
</evidence>
<proteinExistence type="predicted"/>
<keyword evidence="12" id="KW-1185">Reference proteome</keyword>
<dbReference type="InterPro" id="IPR018062">
    <property type="entry name" value="HTH_AraC-typ_CS"/>
</dbReference>
<keyword evidence="6" id="KW-0238">DNA-binding</keyword>
<dbReference type="EMBL" id="JBHLTR010000047">
    <property type="protein sequence ID" value="MFC0560890.1"/>
    <property type="molecule type" value="Genomic_DNA"/>
</dbReference>
<dbReference type="PANTHER" id="PTHR42713">
    <property type="entry name" value="HISTIDINE KINASE-RELATED"/>
    <property type="match status" value="1"/>
</dbReference>
<feature type="modified residue" description="4-aspartylphosphate" evidence="8">
    <location>
        <position position="55"/>
    </location>
</feature>
<dbReference type="Proteomes" id="UP001589833">
    <property type="component" value="Unassembled WGS sequence"/>
</dbReference>
<dbReference type="InterPro" id="IPR011006">
    <property type="entry name" value="CheY-like_superfamily"/>
</dbReference>
<accession>A0ABV6NJE8</accession>
<keyword evidence="7" id="KW-0804">Transcription</keyword>
<dbReference type="InterPro" id="IPR009057">
    <property type="entry name" value="Homeodomain-like_sf"/>
</dbReference>
<reference evidence="11 12" key="1">
    <citation type="submission" date="2024-09" db="EMBL/GenBank/DDBJ databases">
        <authorList>
            <person name="Sun Q."/>
            <person name="Mori K."/>
        </authorList>
    </citation>
    <scope>NUCLEOTIDE SEQUENCE [LARGE SCALE GENOMIC DNA]</scope>
    <source>
        <strain evidence="11 12">NCAIM B.02301</strain>
    </source>
</reference>
<dbReference type="PROSITE" id="PS01124">
    <property type="entry name" value="HTH_ARAC_FAMILY_2"/>
    <property type="match status" value="1"/>
</dbReference>
<evidence type="ECO:0000313" key="11">
    <source>
        <dbReference type="EMBL" id="MFC0560890.1"/>
    </source>
</evidence>
<dbReference type="Pfam" id="PF00072">
    <property type="entry name" value="Response_reg"/>
    <property type="match status" value="1"/>
</dbReference>
<evidence type="ECO:0000256" key="2">
    <source>
        <dbReference type="ARBA" id="ARBA00022490"/>
    </source>
</evidence>
<evidence type="ECO:0000256" key="3">
    <source>
        <dbReference type="ARBA" id="ARBA00022553"/>
    </source>
</evidence>
<dbReference type="PROSITE" id="PS00041">
    <property type="entry name" value="HTH_ARAC_FAMILY_1"/>
    <property type="match status" value="1"/>
</dbReference>
<protein>
    <submittedName>
        <fullName evidence="11">Response regulator</fullName>
    </submittedName>
</protein>
<keyword evidence="3 8" id="KW-0597">Phosphoprotein</keyword>
<dbReference type="PROSITE" id="PS50110">
    <property type="entry name" value="RESPONSE_REGULATORY"/>
    <property type="match status" value="1"/>
</dbReference>
<comment type="subcellular location">
    <subcellularLocation>
        <location evidence="1">Cytoplasm</location>
    </subcellularLocation>
</comment>
<dbReference type="CDD" id="cd17536">
    <property type="entry name" value="REC_YesN-like"/>
    <property type="match status" value="1"/>
</dbReference>
<dbReference type="SUPFAM" id="SSF46689">
    <property type="entry name" value="Homeodomain-like"/>
    <property type="match status" value="2"/>
</dbReference>
<evidence type="ECO:0000256" key="4">
    <source>
        <dbReference type="ARBA" id="ARBA00023012"/>
    </source>
</evidence>
<dbReference type="InterPro" id="IPR001789">
    <property type="entry name" value="Sig_transdc_resp-reg_receiver"/>
</dbReference>
<evidence type="ECO:0000313" key="12">
    <source>
        <dbReference type="Proteomes" id="UP001589833"/>
    </source>
</evidence>
<feature type="domain" description="HTH araC/xylS-type" evidence="9">
    <location>
        <begin position="433"/>
        <end position="531"/>
    </location>
</feature>
<dbReference type="RefSeq" id="WP_273848127.1">
    <property type="nucleotide sequence ID" value="NZ_JAQQWT010000052.1"/>
</dbReference>
<dbReference type="Pfam" id="PF12833">
    <property type="entry name" value="HTH_18"/>
    <property type="match status" value="1"/>
</dbReference>
<dbReference type="InterPro" id="IPR018060">
    <property type="entry name" value="HTH_AraC"/>
</dbReference>
<keyword evidence="4" id="KW-0902">Two-component regulatory system</keyword>
<evidence type="ECO:0000256" key="6">
    <source>
        <dbReference type="ARBA" id="ARBA00023125"/>
    </source>
</evidence>
<evidence type="ECO:0000256" key="7">
    <source>
        <dbReference type="ARBA" id="ARBA00023163"/>
    </source>
</evidence>
<dbReference type="Gene3D" id="3.40.50.2300">
    <property type="match status" value="1"/>
</dbReference>
<evidence type="ECO:0000256" key="1">
    <source>
        <dbReference type="ARBA" id="ARBA00004496"/>
    </source>
</evidence>
<organism evidence="11 12">
    <name type="scientific">Halalkalibacter alkalisediminis</name>
    <dbReference type="NCBI Taxonomy" id="935616"/>
    <lineage>
        <taxon>Bacteria</taxon>
        <taxon>Bacillati</taxon>
        <taxon>Bacillota</taxon>
        <taxon>Bacilli</taxon>
        <taxon>Bacillales</taxon>
        <taxon>Bacillaceae</taxon>
        <taxon>Halalkalibacter</taxon>
    </lineage>
</organism>
<keyword evidence="2" id="KW-0963">Cytoplasm</keyword>
<sequence>MWRVVIIDDDQKVLRGMKRVIPWEKLNCEWVGEAHNGREGIEMIKETNPDIIITDIYMPMMNGLEMIEELKTDNFERKVIILSGFNDFEYARQAMKLKIADYLSKPASIDTITEVLENVIKQLEEENAEKFQVVELRNKVNVYEPLIEKEWIKSVVTGTSDLVKVPTCIQPVIESWKDKEHIILAIAYDEALQHTSLYHSDWNLFRFACSNIINEITVSVFKDFQYIEIHIFQGALWIQFEQEQLDFRARLEELSHKIEIAMQTYLHVKASVSIGTLKKSWKEISASMKDALYQPSKQMENEEMFQGKSVTNTKEIWSKSIEASQKLSEAIRYADEKTACEIILTFFNILEDHPYTKTAAVRIGIEMWTVMTYSLHDIGIRTEDILPENTDLPSELSLCKNWDDVKQFLLVKIKQICQQQYWDENIKHRQLVEQMIDYVQKNLSENITLQDIANELYISRNYLGQIFKNIVGEPFKNYITRARMEMAKKMIQEGNYLIYEVSEKVGYVNPAYFTTTFKKYTGYTPTDLIHKKTISQ</sequence>
<dbReference type="SMART" id="SM00448">
    <property type="entry name" value="REC"/>
    <property type="match status" value="1"/>
</dbReference>
<gene>
    <name evidence="11" type="ORF">ACFFH4_18210</name>
</gene>
<evidence type="ECO:0000259" key="9">
    <source>
        <dbReference type="PROSITE" id="PS01124"/>
    </source>
</evidence>
<evidence type="ECO:0000259" key="10">
    <source>
        <dbReference type="PROSITE" id="PS50110"/>
    </source>
</evidence>
<keyword evidence="5" id="KW-0805">Transcription regulation</keyword>
<name>A0ABV6NJE8_9BACI</name>
<comment type="caution">
    <text evidence="11">The sequence shown here is derived from an EMBL/GenBank/DDBJ whole genome shotgun (WGS) entry which is preliminary data.</text>
</comment>